<organism evidence="4 6">
    <name type="scientific">Rhizobium tibeticum</name>
    <dbReference type="NCBI Taxonomy" id="501024"/>
    <lineage>
        <taxon>Bacteria</taxon>
        <taxon>Pseudomonadati</taxon>
        <taxon>Pseudomonadota</taxon>
        <taxon>Alphaproteobacteria</taxon>
        <taxon>Hyphomicrobiales</taxon>
        <taxon>Rhizobiaceae</taxon>
        <taxon>Rhizobium/Agrobacterium group</taxon>
        <taxon>Rhizobium</taxon>
    </lineage>
</organism>
<dbReference type="Gene3D" id="1.10.530.10">
    <property type="match status" value="1"/>
</dbReference>
<dbReference type="InterPro" id="IPR008258">
    <property type="entry name" value="Transglycosylase_SLT_dom_1"/>
</dbReference>
<evidence type="ECO:0000313" key="4">
    <source>
        <dbReference type="EMBL" id="SEI06963.1"/>
    </source>
</evidence>
<dbReference type="Pfam" id="PF01464">
    <property type="entry name" value="SLT"/>
    <property type="match status" value="1"/>
</dbReference>
<accession>A0A1H8RGC9</accession>
<reference evidence="5 7" key="2">
    <citation type="submission" date="2016-10" db="EMBL/GenBank/DDBJ databases">
        <authorList>
            <person name="Varghese N."/>
            <person name="Submissions S."/>
        </authorList>
    </citation>
    <scope>NUCLEOTIDE SEQUENCE [LARGE SCALE GENOMIC DNA]</scope>
    <source>
        <strain evidence="5 7">CGMCC 1.7071</strain>
    </source>
</reference>
<dbReference type="AlphaFoldDB" id="A0A1H8RGC9"/>
<protein>
    <submittedName>
        <fullName evidence="5">Soluble lytic murein transglycosylase</fullName>
    </submittedName>
    <submittedName>
        <fullName evidence="4">Transglycosylase SLT domain protein</fullName>
    </submittedName>
</protein>
<keyword evidence="7" id="KW-1185">Reference proteome</keyword>
<gene>
    <name evidence="4" type="ORF">RTCCBAU85039_4185</name>
    <name evidence="5" type="ORF">SAMN05216228_1021100</name>
</gene>
<dbReference type="Proteomes" id="UP000198939">
    <property type="component" value="Unassembled WGS sequence"/>
</dbReference>
<dbReference type="EMBL" id="FNXB01000024">
    <property type="protein sequence ID" value="SEI06963.1"/>
    <property type="molecule type" value="Genomic_DNA"/>
</dbReference>
<reference evidence="6" key="3">
    <citation type="submission" date="2016-10" db="EMBL/GenBank/DDBJ databases">
        <authorList>
            <person name="Wibberg D."/>
        </authorList>
    </citation>
    <scope>NUCLEOTIDE SEQUENCE [LARGE SCALE GENOMIC DNA]</scope>
</reference>
<dbReference type="InterPro" id="IPR023346">
    <property type="entry name" value="Lysozyme-like_dom_sf"/>
</dbReference>
<comment type="similarity">
    <text evidence="1">Belongs to the transglycosylase Slt family.</text>
</comment>
<dbReference type="CDD" id="cd00254">
    <property type="entry name" value="LT-like"/>
    <property type="match status" value="1"/>
</dbReference>
<proteinExistence type="inferred from homology"/>
<evidence type="ECO:0000313" key="6">
    <source>
        <dbReference type="Proteomes" id="UP000183063"/>
    </source>
</evidence>
<dbReference type="PANTHER" id="PTHR37423">
    <property type="entry name" value="SOLUBLE LYTIC MUREIN TRANSGLYCOSYLASE-RELATED"/>
    <property type="match status" value="1"/>
</dbReference>
<dbReference type="EMBL" id="FOCV01000021">
    <property type="protein sequence ID" value="SEO65475.1"/>
    <property type="molecule type" value="Genomic_DNA"/>
</dbReference>
<evidence type="ECO:0000256" key="2">
    <source>
        <dbReference type="ARBA" id="ARBA00009387"/>
    </source>
</evidence>
<evidence type="ECO:0000256" key="1">
    <source>
        <dbReference type="ARBA" id="ARBA00007734"/>
    </source>
</evidence>
<dbReference type="PANTHER" id="PTHR37423:SF2">
    <property type="entry name" value="MEMBRANE-BOUND LYTIC MUREIN TRANSGLYCOSYLASE C"/>
    <property type="match status" value="1"/>
</dbReference>
<feature type="domain" description="Transglycosylase SLT" evidence="3">
    <location>
        <begin position="120"/>
        <end position="207"/>
    </location>
</feature>
<dbReference type="SUPFAM" id="SSF53955">
    <property type="entry name" value="Lysozyme-like"/>
    <property type="match status" value="1"/>
</dbReference>
<evidence type="ECO:0000259" key="3">
    <source>
        <dbReference type="Pfam" id="PF01464"/>
    </source>
</evidence>
<evidence type="ECO:0000313" key="5">
    <source>
        <dbReference type="EMBL" id="SEO65475.1"/>
    </source>
</evidence>
<reference evidence="4" key="1">
    <citation type="submission" date="2016-10" db="EMBL/GenBank/DDBJ databases">
        <authorList>
            <person name="de Groot N.N."/>
        </authorList>
    </citation>
    <scope>NUCLEOTIDE SEQUENCE [LARGE SCALE GENOMIC DNA]</scope>
    <source>
        <strain evidence="4">CCBAU85039</strain>
    </source>
</reference>
<sequence length="360" mass="39253">MLRFCLDVIFSVANVQMRINLPTPPVINDGRIFSGSAQKSTNCDRETMAAVGVSFSKAGFVTLVAGFLSAHPEMAVSQPPAATSHRVCVYSLAVPNSGERLCITRETYGRDLCVAIDHFARENHLPPEYFARLIWRESRFRAGAISPKGAQGIAQFMPDTARLRGLRDSFNVLESLKESARYLDDLRARFGNLGLAAAAYNAGEQGLAAYLDTGLLPFETRSYVLAITASTIEQWKNDPPGDAAQFLSPDKPFIDSCIELASKRRLTETASVQHGPWAPWGAQLAAHSNDAAALRLFSAVARQLPTSLASEEPVVVRVRDRSFGFRPRYAARIGRQTRAEADKVCVSVRAAGAACTVFKN</sequence>
<comment type="similarity">
    <text evidence="2">Belongs to the virb1 family.</text>
</comment>
<evidence type="ECO:0000313" key="7">
    <source>
        <dbReference type="Proteomes" id="UP000198939"/>
    </source>
</evidence>
<dbReference type="STRING" id="501024.RTCCBAU85039_4185"/>
<dbReference type="Proteomes" id="UP000183063">
    <property type="component" value="Unassembled WGS sequence"/>
</dbReference>
<name>A0A1H8RGC9_9HYPH</name>